<evidence type="ECO:0000313" key="2">
    <source>
        <dbReference type="Proteomes" id="UP000324326"/>
    </source>
</evidence>
<dbReference type="AlphaFoldDB" id="A0A5M8RYR7"/>
<gene>
    <name evidence="1" type="ORF">DX927_08960</name>
</gene>
<accession>A0A5M8RYR7</accession>
<dbReference type="EMBL" id="QSND01000002">
    <property type="protein sequence ID" value="KAA6450952.1"/>
    <property type="molecule type" value="Genomic_DNA"/>
</dbReference>
<dbReference type="Proteomes" id="UP000324326">
    <property type="component" value="Unassembled WGS sequence"/>
</dbReference>
<protein>
    <submittedName>
        <fullName evidence="1">HK97 gp10 family phage protein</fullName>
    </submittedName>
</protein>
<dbReference type="NCBIfam" id="TIGR01725">
    <property type="entry name" value="phge_HK97_gp10"/>
    <property type="match status" value="1"/>
</dbReference>
<dbReference type="InterPro" id="IPR010064">
    <property type="entry name" value="HK97-gp10_tail"/>
</dbReference>
<proteinExistence type="predicted"/>
<name>A0A5M8RYR7_9BACI</name>
<dbReference type="RefSeq" id="WP_150149784.1">
    <property type="nucleotide sequence ID" value="NZ_QSND01000002.1"/>
</dbReference>
<sequence length="135" mass="15209">MSTGRNIRQFNRAINSFSDRIHDRVKQIIAETAEIIYGQAVVLAPVDDGNLKNSIEVNYSDGGFKAKITVGASYAIYVEFGTGIYAEDGNGRKTPWVYFDEKLGRYVFTRGMRAQPFFFPAVEAGGRHFAREMNR</sequence>
<comment type="caution">
    <text evidence="1">The sequence shown here is derived from an EMBL/GenBank/DDBJ whole genome shotgun (WGS) entry which is preliminary data.</text>
</comment>
<organism evidence="1 2">
    <name type="scientific">Bacillus swezeyi</name>
    <dbReference type="NCBI Taxonomy" id="1925020"/>
    <lineage>
        <taxon>Bacteria</taxon>
        <taxon>Bacillati</taxon>
        <taxon>Bacillota</taxon>
        <taxon>Bacilli</taxon>
        <taxon>Bacillales</taxon>
        <taxon>Bacillaceae</taxon>
        <taxon>Bacillus</taxon>
    </lineage>
</organism>
<evidence type="ECO:0000313" key="1">
    <source>
        <dbReference type="EMBL" id="KAA6450952.1"/>
    </source>
</evidence>
<reference evidence="1 2" key="1">
    <citation type="submission" date="2018-08" db="EMBL/GenBank/DDBJ databases">
        <title>Bacillus phenotypic plasticity.</title>
        <authorList>
            <person name="Hurtado E."/>
        </authorList>
    </citation>
    <scope>NUCLEOTIDE SEQUENCE [LARGE SCALE GENOMIC DNA]</scope>
    <source>
        <strain evidence="1 2">427</strain>
    </source>
</reference>
<dbReference type="Pfam" id="PF04883">
    <property type="entry name" value="HK97-gp10_like"/>
    <property type="match status" value="1"/>
</dbReference>